<dbReference type="GO" id="GO:0003677">
    <property type="term" value="F:DNA binding"/>
    <property type="evidence" value="ECO:0007669"/>
    <property type="project" value="UniProtKB-KW"/>
</dbReference>
<dbReference type="InterPro" id="IPR028082">
    <property type="entry name" value="Peripla_BP_I"/>
</dbReference>
<dbReference type="Gene3D" id="3.40.50.2300">
    <property type="match status" value="2"/>
</dbReference>
<dbReference type="RefSeq" id="WP_378050913.1">
    <property type="nucleotide sequence ID" value="NZ_JBHMDN010000030.1"/>
</dbReference>
<dbReference type="SUPFAM" id="SSF47413">
    <property type="entry name" value="lambda repressor-like DNA-binding domains"/>
    <property type="match status" value="1"/>
</dbReference>
<keyword evidence="1" id="KW-0805">Transcription regulation</keyword>
<name>A0ABW2FMX5_9BACL</name>
<keyword evidence="3" id="KW-0804">Transcription</keyword>
<evidence type="ECO:0000256" key="1">
    <source>
        <dbReference type="ARBA" id="ARBA00023015"/>
    </source>
</evidence>
<evidence type="ECO:0000313" key="6">
    <source>
        <dbReference type="Proteomes" id="UP001596378"/>
    </source>
</evidence>
<gene>
    <name evidence="5" type="ORF">ACFQMJ_34020</name>
</gene>
<keyword evidence="2 5" id="KW-0238">DNA-binding</keyword>
<dbReference type="InterPro" id="IPR000843">
    <property type="entry name" value="HTH_LacI"/>
</dbReference>
<dbReference type="Proteomes" id="UP001596378">
    <property type="component" value="Unassembled WGS sequence"/>
</dbReference>
<dbReference type="Pfam" id="PF00356">
    <property type="entry name" value="LacI"/>
    <property type="match status" value="1"/>
</dbReference>
<dbReference type="Gene3D" id="1.10.260.40">
    <property type="entry name" value="lambda repressor-like DNA-binding domains"/>
    <property type="match status" value="1"/>
</dbReference>
<comment type="caution">
    <text evidence="5">The sequence shown here is derived from an EMBL/GenBank/DDBJ whole genome shotgun (WGS) entry which is preliminary data.</text>
</comment>
<reference evidence="6" key="1">
    <citation type="journal article" date="2019" name="Int. J. Syst. Evol. Microbiol.">
        <title>The Global Catalogue of Microorganisms (GCM) 10K type strain sequencing project: providing services to taxonomists for standard genome sequencing and annotation.</title>
        <authorList>
            <consortium name="The Broad Institute Genomics Platform"/>
            <consortium name="The Broad Institute Genome Sequencing Center for Infectious Disease"/>
            <person name="Wu L."/>
            <person name="Ma J."/>
        </authorList>
    </citation>
    <scope>NUCLEOTIDE SEQUENCE [LARGE SCALE GENOMIC DNA]</scope>
    <source>
        <strain evidence="6">KCTC 12907</strain>
    </source>
</reference>
<dbReference type="EMBL" id="JBHTAI010000037">
    <property type="protein sequence ID" value="MFC7153572.1"/>
    <property type="molecule type" value="Genomic_DNA"/>
</dbReference>
<evidence type="ECO:0000259" key="4">
    <source>
        <dbReference type="PROSITE" id="PS50932"/>
    </source>
</evidence>
<accession>A0ABW2FMX5</accession>
<dbReference type="SUPFAM" id="SSF53822">
    <property type="entry name" value="Periplasmic binding protein-like I"/>
    <property type="match status" value="1"/>
</dbReference>
<sequence length="345" mass="38371">MSVTIKDIAAELGISATTVSRSLKDDARISKEVREKVKKLARKMGYRPNLMAKSLVSNRTFTIGFLVDNLSWSFFSELAENIQNAAESQGYSVLIYSSQKNAERERAGCESFLSRGIDGLLVYATEAAANEPFYDELAQMEIPVVFFNHFSHMNVNCVTTDDYDGARKAMRHLRELGHERIGYIGSKEDSSIKRQRLGAYRDSVAEYGLSDPARWTALEEDDPLYGYRVAKAWFGEASADKPTALFAQNDMLAFGACRAIAELGLRIPEDVSVIGYDDLDVCRFLHPPLTTVKIPLRQLADSAMRFLVEQIGSEKKGDEVRLKTTFSPNLIVRQSTGPAESGHSG</sequence>
<keyword evidence="6" id="KW-1185">Reference proteome</keyword>
<evidence type="ECO:0000313" key="5">
    <source>
        <dbReference type="EMBL" id="MFC7153572.1"/>
    </source>
</evidence>
<dbReference type="CDD" id="cd06267">
    <property type="entry name" value="PBP1_LacI_sugar_binding-like"/>
    <property type="match status" value="1"/>
</dbReference>
<dbReference type="PANTHER" id="PTHR30146:SF109">
    <property type="entry name" value="HTH-TYPE TRANSCRIPTIONAL REGULATOR GALS"/>
    <property type="match status" value="1"/>
</dbReference>
<dbReference type="SMART" id="SM00354">
    <property type="entry name" value="HTH_LACI"/>
    <property type="match status" value="1"/>
</dbReference>
<organism evidence="5 6">
    <name type="scientific">Cohnella cellulosilytica</name>
    <dbReference type="NCBI Taxonomy" id="986710"/>
    <lineage>
        <taxon>Bacteria</taxon>
        <taxon>Bacillati</taxon>
        <taxon>Bacillota</taxon>
        <taxon>Bacilli</taxon>
        <taxon>Bacillales</taxon>
        <taxon>Paenibacillaceae</taxon>
        <taxon>Cohnella</taxon>
    </lineage>
</organism>
<dbReference type="InterPro" id="IPR010982">
    <property type="entry name" value="Lambda_DNA-bd_dom_sf"/>
</dbReference>
<dbReference type="PANTHER" id="PTHR30146">
    <property type="entry name" value="LACI-RELATED TRANSCRIPTIONAL REPRESSOR"/>
    <property type="match status" value="1"/>
</dbReference>
<evidence type="ECO:0000256" key="2">
    <source>
        <dbReference type="ARBA" id="ARBA00023125"/>
    </source>
</evidence>
<dbReference type="InterPro" id="IPR046335">
    <property type="entry name" value="LacI/GalR-like_sensor"/>
</dbReference>
<proteinExistence type="predicted"/>
<protein>
    <submittedName>
        <fullName evidence="5">LacI family DNA-binding transcriptional regulator</fullName>
    </submittedName>
</protein>
<dbReference type="Pfam" id="PF13377">
    <property type="entry name" value="Peripla_BP_3"/>
    <property type="match status" value="1"/>
</dbReference>
<dbReference type="PROSITE" id="PS50932">
    <property type="entry name" value="HTH_LACI_2"/>
    <property type="match status" value="1"/>
</dbReference>
<evidence type="ECO:0000256" key="3">
    <source>
        <dbReference type="ARBA" id="ARBA00023163"/>
    </source>
</evidence>
<feature type="domain" description="HTH lacI-type" evidence="4">
    <location>
        <begin position="3"/>
        <end position="57"/>
    </location>
</feature>
<dbReference type="CDD" id="cd01392">
    <property type="entry name" value="HTH_LacI"/>
    <property type="match status" value="1"/>
</dbReference>